<dbReference type="EMBL" id="UGRI01000001">
    <property type="protein sequence ID" value="SUA24982.1"/>
    <property type="molecule type" value="Genomic_DNA"/>
</dbReference>
<proteinExistence type="predicted"/>
<protein>
    <submittedName>
        <fullName evidence="1">ATP synthase F0F1 subunit A</fullName>
        <ecNumber evidence="1">3.6.3.14</ecNumber>
    </submittedName>
</protein>
<reference evidence="1" key="1">
    <citation type="submission" date="2018-06" db="EMBL/GenBank/DDBJ databases">
        <authorList>
            <consortium name="Pathogen Informatics"/>
            <person name="Doyle S."/>
        </authorList>
    </citation>
    <scope>NUCLEOTIDE SEQUENCE [LARGE SCALE GENOMIC DNA]</scope>
    <source>
        <strain evidence="1">NCTC11421</strain>
    </source>
</reference>
<accession>A0A378W303</accession>
<dbReference type="GO" id="GO:0016787">
    <property type="term" value="F:hydrolase activity"/>
    <property type="evidence" value="ECO:0007669"/>
    <property type="project" value="UniProtKB-KW"/>
</dbReference>
<gene>
    <name evidence="1" type="ORF">NCTC11421_02990</name>
</gene>
<name>A0A378W303_NEIGO</name>
<evidence type="ECO:0000313" key="1">
    <source>
        <dbReference type="EMBL" id="SUA24982.1"/>
    </source>
</evidence>
<organism evidence="1">
    <name type="scientific">Neisseria gonorrhoeae</name>
    <dbReference type="NCBI Taxonomy" id="485"/>
    <lineage>
        <taxon>Bacteria</taxon>
        <taxon>Pseudomonadati</taxon>
        <taxon>Pseudomonadota</taxon>
        <taxon>Betaproteobacteria</taxon>
        <taxon>Neisseriales</taxon>
        <taxon>Neisseriaceae</taxon>
        <taxon>Neisseria</taxon>
    </lineage>
</organism>
<dbReference type="AlphaFoldDB" id="A0A378W303"/>
<dbReference type="EC" id="3.6.3.14" evidence="1"/>
<keyword evidence="1" id="KW-0378">Hydrolase</keyword>
<sequence length="52" mass="5640">MAGETITAADYIKHHLQSLTSLSDVTQGQGLKNIADFSFINLDAVFLPSCWA</sequence>